<accession>A0A7D5TNP2</accession>
<dbReference type="RefSeq" id="WP_179909023.1">
    <property type="nucleotide sequence ID" value="NZ_CP058910.1"/>
</dbReference>
<protein>
    <submittedName>
        <fullName evidence="1">Uncharacterized protein</fullName>
    </submittedName>
</protein>
<dbReference type="GeneID" id="56079891"/>
<name>A0A7D5TNP2_9EURY</name>
<gene>
    <name evidence="1" type="ORF">HZS55_18470</name>
</gene>
<dbReference type="KEGG" id="hrr:HZS55_18470"/>
<evidence type="ECO:0000313" key="2">
    <source>
        <dbReference type="Proteomes" id="UP000509667"/>
    </source>
</evidence>
<keyword evidence="2" id="KW-1185">Reference proteome</keyword>
<sequence>MLLLLLVFVGGGLGTFVLDGFPDGSPGPGTPSATPAPAPNATGNVSLTTVANATLLRADGVVPGDEGVSRLRLRNTGGAAGELSVTDLDVESDENGILPPESPVDDSPGVGELDEHLLVRVSAEFPDGETVEVYGDGGFVPLGSLDAGNRTIGDGLAAGEDVTIVMEWRLPAETGNEVQSDSVSFDIGFTLRSVDGTAPSQ</sequence>
<evidence type="ECO:0000313" key="1">
    <source>
        <dbReference type="EMBL" id="QLH79152.1"/>
    </source>
</evidence>
<reference evidence="1 2" key="1">
    <citation type="submission" date="2020-07" db="EMBL/GenBank/DDBJ databases">
        <title>Halosimplex pelagicum sp. nov. and Halosimplex rubrum sp. nov., isolated from salted brown alga Laminaria, and emended description of the genus Halosimplex.</title>
        <authorList>
            <person name="Cui H."/>
        </authorList>
    </citation>
    <scope>NUCLEOTIDE SEQUENCE [LARGE SCALE GENOMIC DNA]</scope>
    <source>
        <strain evidence="1 2">R27</strain>
    </source>
</reference>
<dbReference type="OrthoDB" id="137379at2157"/>
<dbReference type="EMBL" id="CP058910">
    <property type="protein sequence ID" value="QLH79152.1"/>
    <property type="molecule type" value="Genomic_DNA"/>
</dbReference>
<organism evidence="1 2">
    <name type="scientific">Halosimplex rubrum</name>
    <dbReference type="NCBI Taxonomy" id="869889"/>
    <lineage>
        <taxon>Archaea</taxon>
        <taxon>Methanobacteriati</taxon>
        <taxon>Methanobacteriota</taxon>
        <taxon>Stenosarchaea group</taxon>
        <taxon>Halobacteria</taxon>
        <taxon>Halobacteriales</taxon>
        <taxon>Haloarculaceae</taxon>
        <taxon>Halosimplex</taxon>
    </lineage>
</organism>
<dbReference type="Proteomes" id="UP000509667">
    <property type="component" value="Chromosome"/>
</dbReference>
<proteinExistence type="predicted"/>
<dbReference type="AlphaFoldDB" id="A0A7D5TNP2"/>